<keyword evidence="2" id="KW-1277">Toxin-antitoxin system</keyword>
<dbReference type="AlphaFoldDB" id="A0A0G0M2W2"/>
<comment type="caution">
    <text evidence="6">The sequence shown here is derived from an EMBL/GenBank/DDBJ whole genome shotgun (WGS) entry which is preliminary data.</text>
</comment>
<dbReference type="GO" id="GO:0110001">
    <property type="term" value="C:toxin-antitoxin complex"/>
    <property type="evidence" value="ECO:0007669"/>
    <property type="project" value="InterPro"/>
</dbReference>
<keyword evidence="5" id="KW-0378">Hydrolase</keyword>
<dbReference type="GO" id="GO:0004540">
    <property type="term" value="F:RNA nuclease activity"/>
    <property type="evidence" value="ECO:0007669"/>
    <property type="project" value="InterPro"/>
</dbReference>
<accession>A0A0G0M2W2</accession>
<evidence type="ECO:0000313" key="7">
    <source>
        <dbReference type="Proteomes" id="UP000034325"/>
    </source>
</evidence>
<evidence type="ECO:0000256" key="2">
    <source>
        <dbReference type="ARBA" id="ARBA00022649"/>
    </source>
</evidence>
<name>A0A0G0M2W2_9BACT</name>
<sequence>MKRDPKVYLQDILEAIERIEEYTKGLNKDKFFRDSRTQDAVIRRLEIIGEAVKKIPQDLRKKHPEVPWKKISGMRDMVIHEYFGVHMERVWNTVKRDIPVLKEEVLILKSMLNEVV</sequence>
<dbReference type="PANTHER" id="PTHR34139">
    <property type="entry name" value="UPF0331 PROTEIN MJ0127"/>
    <property type="match status" value="1"/>
</dbReference>
<dbReference type="GO" id="GO:0000166">
    <property type="term" value="F:nucleotide binding"/>
    <property type="evidence" value="ECO:0007669"/>
    <property type="project" value="UniProtKB-KW"/>
</dbReference>
<protein>
    <recommendedName>
        <fullName evidence="8">Nucleotidyltransferase</fullName>
    </recommendedName>
</protein>
<keyword evidence="1" id="KW-0597">Phosphoprotein</keyword>
<evidence type="ECO:0000256" key="3">
    <source>
        <dbReference type="ARBA" id="ARBA00022722"/>
    </source>
</evidence>
<dbReference type="PATRIC" id="fig|1618549.4.peg.883"/>
<proteinExistence type="predicted"/>
<reference evidence="6 7" key="1">
    <citation type="journal article" date="2015" name="Nature">
        <title>rRNA introns, odd ribosomes, and small enigmatic genomes across a large radiation of phyla.</title>
        <authorList>
            <person name="Brown C.T."/>
            <person name="Hug L.A."/>
            <person name="Thomas B.C."/>
            <person name="Sharon I."/>
            <person name="Castelle C.J."/>
            <person name="Singh A."/>
            <person name="Wilkins M.J."/>
            <person name="Williams K.H."/>
            <person name="Banfield J.F."/>
        </authorList>
    </citation>
    <scope>NUCLEOTIDE SEQUENCE [LARGE SCALE GENOMIC DNA]</scope>
</reference>
<gene>
    <name evidence="6" type="ORF">UT23_C0010G0008</name>
</gene>
<evidence type="ECO:0000256" key="5">
    <source>
        <dbReference type="ARBA" id="ARBA00022801"/>
    </source>
</evidence>
<evidence type="ECO:0000313" key="6">
    <source>
        <dbReference type="EMBL" id="KKQ97612.1"/>
    </source>
</evidence>
<dbReference type="EMBL" id="LBWA01000010">
    <property type="protein sequence ID" value="KKQ97612.1"/>
    <property type="molecule type" value="Genomic_DNA"/>
</dbReference>
<dbReference type="InterPro" id="IPR008201">
    <property type="entry name" value="HepT-like"/>
</dbReference>
<dbReference type="InterPro" id="IPR051813">
    <property type="entry name" value="HepT_RNase_toxin"/>
</dbReference>
<dbReference type="PANTHER" id="PTHR34139:SF1">
    <property type="entry name" value="RNASE MJ1380-RELATED"/>
    <property type="match status" value="1"/>
</dbReference>
<evidence type="ECO:0000256" key="4">
    <source>
        <dbReference type="ARBA" id="ARBA00022741"/>
    </source>
</evidence>
<keyword evidence="3" id="KW-0540">Nuclease</keyword>
<keyword evidence="4" id="KW-0547">Nucleotide-binding</keyword>
<dbReference type="Pfam" id="PF01934">
    <property type="entry name" value="HepT-like"/>
    <property type="match status" value="1"/>
</dbReference>
<organism evidence="6 7">
    <name type="scientific">Candidatus Woesebacteria bacterium GW2011_GWA1_39_12</name>
    <dbReference type="NCBI Taxonomy" id="1618549"/>
    <lineage>
        <taxon>Bacteria</taxon>
        <taxon>Candidatus Woeseibacteriota</taxon>
    </lineage>
</organism>
<dbReference type="GO" id="GO:0016787">
    <property type="term" value="F:hydrolase activity"/>
    <property type="evidence" value="ECO:0007669"/>
    <property type="project" value="UniProtKB-KW"/>
</dbReference>
<evidence type="ECO:0000256" key="1">
    <source>
        <dbReference type="ARBA" id="ARBA00022553"/>
    </source>
</evidence>
<dbReference type="Proteomes" id="UP000034325">
    <property type="component" value="Unassembled WGS sequence"/>
</dbReference>
<evidence type="ECO:0008006" key="8">
    <source>
        <dbReference type="Google" id="ProtNLM"/>
    </source>
</evidence>